<feature type="transmembrane region" description="Helical" evidence="1">
    <location>
        <begin position="113"/>
        <end position="132"/>
    </location>
</feature>
<evidence type="ECO:0000313" key="3">
    <source>
        <dbReference type="Proteomes" id="UP001230289"/>
    </source>
</evidence>
<keyword evidence="1" id="KW-0472">Membrane</keyword>
<dbReference type="Proteomes" id="UP001230289">
    <property type="component" value="Unassembled WGS sequence"/>
</dbReference>
<feature type="transmembrane region" description="Helical" evidence="1">
    <location>
        <begin position="12"/>
        <end position="34"/>
    </location>
</feature>
<name>A0ABU0XK53_9MICO</name>
<evidence type="ECO:0000313" key="2">
    <source>
        <dbReference type="EMBL" id="MDQ4215014.1"/>
    </source>
</evidence>
<comment type="caution">
    <text evidence="2">The sequence shown here is derived from an EMBL/GenBank/DDBJ whole genome shotgun (WGS) entry which is preliminary data.</text>
</comment>
<accession>A0ABU0XK53</accession>
<organism evidence="2 3">
    <name type="scientific">Microbacterium capsulatum</name>
    <dbReference type="NCBI Taxonomy" id="3041921"/>
    <lineage>
        <taxon>Bacteria</taxon>
        <taxon>Bacillati</taxon>
        <taxon>Actinomycetota</taxon>
        <taxon>Actinomycetes</taxon>
        <taxon>Micrococcales</taxon>
        <taxon>Microbacteriaceae</taxon>
        <taxon>Microbacterium</taxon>
    </lineage>
</organism>
<keyword evidence="1" id="KW-1133">Transmembrane helix</keyword>
<protein>
    <submittedName>
        <fullName evidence="2">Uncharacterized protein</fullName>
    </submittedName>
</protein>
<dbReference type="RefSeq" id="WP_308489965.1">
    <property type="nucleotide sequence ID" value="NZ_JAVFCB010000008.1"/>
</dbReference>
<feature type="transmembrane region" description="Helical" evidence="1">
    <location>
        <begin position="54"/>
        <end position="73"/>
    </location>
</feature>
<gene>
    <name evidence="2" type="ORF">RBR11_13915</name>
</gene>
<proteinExistence type="predicted"/>
<keyword evidence="1" id="KW-0812">Transmembrane</keyword>
<reference evidence="2 3" key="1">
    <citation type="submission" date="2023-08" db="EMBL/GenBank/DDBJ databases">
        <title>Microbacterium sp. nov., isolated from a waste landfill.</title>
        <authorList>
            <person name="Wen W."/>
        </authorList>
    </citation>
    <scope>NUCLEOTIDE SEQUENCE [LARGE SCALE GENOMIC DNA]</scope>
    <source>
        <strain evidence="2 3">ASV81</strain>
    </source>
</reference>
<sequence length="151" mass="15889">MARNRTRTPLTVLVAAGVATALGLAEIFFLPVVSSGGFDPVRAMTTWFTAQPASLLWGGFAPVTAIFAVIACWQHRWSRVIATVSAGIGAAFPGLILFNILTRGLAPETPGPLGLLTLVLAGDLAVIVLLYLPPSHRFFARPASRQAPATP</sequence>
<dbReference type="EMBL" id="JAVFCB010000008">
    <property type="protein sequence ID" value="MDQ4215014.1"/>
    <property type="molecule type" value="Genomic_DNA"/>
</dbReference>
<keyword evidence="3" id="KW-1185">Reference proteome</keyword>
<evidence type="ECO:0000256" key="1">
    <source>
        <dbReference type="SAM" id="Phobius"/>
    </source>
</evidence>
<feature type="transmembrane region" description="Helical" evidence="1">
    <location>
        <begin position="80"/>
        <end position="101"/>
    </location>
</feature>